<dbReference type="GO" id="GO:0045275">
    <property type="term" value="C:respiratory chain complex III"/>
    <property type="evidence" value="ECO:0007669"/>
    <property type="project" value="InterPro"/>
</dbReference>
<dbReference type="Gene3D" id="1.20.5.260">
    <property type="entry name" value="Cytochrome b-c1 complex subunit 9"/>
    <property type="match status" value="1"/>
</dbReference>
<dbReference type="RefSeq" id="XP_062653116.1">
    <property type="nucleotide sequence ID" value="XM_062795941.1"/>
</dbReference>
<evidence type="ECO:0000256" key="6">
    <source>
        <dbReference type="ARBA" id="ARBA00022792"/>
    </source>
</evidence>
<keyword evidence="6" id="KW-0999">Mitochondrion inner membrane</keyword>
<dbReference type="Pfam" id="PF05365">
    <property type="entry name" value="UCR_UQCRX_QCR9"/>
    <property type="match status" value="1"/>
</dbReference>
<evidence type="ECO:0000256" key="8">
    <source>
        <dbReference type="ARBA" id="ARBA00022989"/>
    </source>
</evidence>
<dbReference type="FunFam" id="1.20.5.260:FF:000001">
    <property type="entry name" value="Cytochrome b-c1 complex subunit 9"/>
    <property type="match status" value="1"/>
</dbReference>
<evidence type="ECO:0000256" key="10">
    <source>
        <dbReference type="ARBA" id="ARBA00023136"/>
    </source>
</evidence>
<keyword evidence="7" id="KW-0249">Electron transport</keyword>
<dbReference type="PANTHER" id="PTHR12980:SF0">
    <property type="entry name" value="CYTOCHROME B-C1 COMPLEX SUBUNIT 9"/>
    <property type="match status" value="1"/>
</dbReference>
<comment type="similarity">
    <text evidence="2">Belongs to the UQCR10/QCR9 family.</text>
</comment>
<dbReference type="InterPro" id="IPR008027">
    <property type="entry name" value="QCR9"/>
</dbReference>
<keyword evidence="4" id="KW-0679">Respiratory chain</keyword>
<comment type="caution">
    <text evidence="13">The sequence shown here is derived from an EMBL/GenBank/DDBJ whole genome shotgun (WGS) entry which is preliminary data.</text>
</comment>
<dbReference type="GeneID" id="87832709"/>
<gene>
    <name evidence="13" type="ORF">N657DRAFT_676984</name>
</gene>
<name>A0AAN6UA99_9PEZI</name>
<evidence type="ECO:0000313" key="13">
    <source>
        <dbReference type="EMBL" id="KAK4129345.1"/>
    </source>
</evidence>
<dbReference type="GO" id="GO:0006122">
    <property type="term" value="P:mitochondrial electron transport, ubiquinol to cytochrome c"/>
    <property type="evidence" value="ECO:0007669"/>
    <property type="project" value="InterPro"/>
</dbReference>
<dbReference type="AlphaFoldDB" id="A0AAN6UA99"/>
<dbReference type="GO" id="GO:0005743">
    <property type="term" value="C:mitochondrial inner membrane"/>
    <property type="evidence" value="ECO:0007669"/>
    <property type="project" value="UniProtKB-SubCell"/>
</dbReference>
<evidence type="ECO:0000256" key="11">
    <source>
        <dbReference type="ARBA" id="ARBA00044247"/>
    </source>
</evidence>
<evidence type="ECO:0000256" key="7">
    <source>
        <dbReference type="ARBA" id="ARBA00022982"/>
    </source>
</evidence>
<feature type="transmembrane region" description="Helical" evidence="12">
    <location>
        <begin position="36"/>
        <end position="53"/>
    </location>
</feature>
<evidence type="ECO:0000256" key="9">
    <source>
        <dbReference type="ARBA" id="ARBA00023128"/>
    </source>
</evidence>
<evidence type="ECO:0000256" key="3">
    <source>
        <dbReference type="ARBA" id="ARBA00022448"/>
    </source>
</evidence>
<keyword evidence="14" id="KW-1185">Reference proteome</keyword>
<keyword evidence="3" id="KW-0813">Transport</keyword>
<evidence type="ECO:0000256" key="5">
    <source>
        <dbReference type="ARBA" id="ARBA00022692"/>
    </source>
</evidence>
<sequence>MVSQQRTLQASPLPRTLANPNSTLTLIASALFRRNYTMLALVFTGAFAFEMGYDNLMNKVWDNYNRGRQWKDIRHKYVEGGDDE</sequence>
<evidence type="ECO:0000313" key="14">
    <source>
        <dbReference type="Proteomes" id="UP001302602"/>
    </source>
</evidence>
<keyword evidence="9" id="KW-0496">Mitochondrion</keyword>
<dbReference type="PANTHER" id="PTHR12980">
    <property type="entry name" value="UBIQUINOL-CYTOCHROME C REDUCTASE COMPLEX, SUBUNIT X"/>
    <property type="match status" value="1"/>
</dbReference>
<proteinExistence type="inferred from homology"/>
<evidence type="ECO:0000256" key="12">
    <source>
        <dbReference type="SAM" id="Phobius"/>
    </source>
</evidence>
<dbReference type="SUPFAM" id="SSF81514">
    <property type="entry name" value="Subunit X (non-heme 7 kDa protein) of cytochrome bc1 complex (Ubiquinol-cytochrome c reductase)"/>
    <property type="match status" value="1"/>
</dbReference>
<protein>
    <recommendedName>
        <fullName evidence="11">Complex III subunit 9</fullName>
    </recommendedName>
</protein>
<organism evidence="13 14">
    <name type="scientific">Parathielavia appendiculata</name>
    <dbReference type="NCBI Taxonomy" id="2587402"/>
    <lineage>
        <taxon>Eukaryota</taxon>
        <taxon>Fungi</taxon>
        <taxon>Dikarya</taxon>
        <taxon>Ascomycota</taxon>
        <taxon>Pezizomycotina</taxon>
        <taxon>Sordariomycetes</taxon>
        <taxon>Sordariomycetidae</taxon>
        <taxon>Sordariales</taxon>
        <taxon>Chaetomiaceae</taxon>
        <taxon>Parathielavia</taxon>
    </lineage>
</organism>
<comment type="subcellular location">
    <subcellularLocation>
        <location evidence="1">Mitochondrion inner membrane</location>
        <topology evidence="1">Single-pass membrane protein</topology>
    </subcellularLocation>
</comment>
<dbReference type="InterPro" id="IPR036656">
    <property type="entry name" value="QCR9_sf"/>
</dbReference>
<reference evidence="13" key="2">
    <citation type="submission" date="2023-05" db="EMBL/GenBank/DDBJ databases">
        <authorList>
            <consortium name="Lawrence Berkeley National Laboratory"/>
            <person name="Steindorff A."/>
            <person name="Hensen N."/>
            <person name="Bonometti L."/>
            <person name="Westerberg I."/>
            <person name="Brannstrom I.O."/>
            <person name="Guillou S."/>
            <person name="Cros-Aarteil S."/>
            <person name="Calhoun S."/>
            <person name="Haridas S."/>
            <person name="Kuo A."/>
            <person name="Mondo S."/>
            <person name="Pangilinan J."/>
            <person name="Riley R."/>
            <person name="Labutti K."/>
            <person name="Andreopoulos B."/>
            <person name="Lipzen A."/>
            <person name="Chen C."/>
            <person name="Yanf M."/>
            <person name="Daum C."/>
            <person name="Ng V."/>
            <person name="Clum A."/>
            <person name="Ohm R."/>
            <person name="Martin F."/>
            <person name="Silar P."/>
            <person name="Natvig D."/>
            <person name="Lalanne C."/>
            <person name="Gautier V."/>
            <person name="Ament-Velasquez S.L."/>
            <person name="Kruys A."/>
            <person name="Hutchinson M.I."/>
            <person name="Powell A.J."/>
            <person name="Barry K."/>
            <person name="Miller A.N."/>
            <person name="Grigoriev I.V."/>
            <person name="Debuchy R."/>
            <person name="Gladieux P."/>
            <person name="Thoren M.H."/>
            <person name="Johannesson H."/>
        </authorList>
    </citation>
    <scope>NUCLEOTIDE SEQUENCE</scope>
    <source>
        <strain evidence="13">CBS 731.68</strain>
    </source>
</reference>
<keyword evidence="8 12" id="KW-1133">Transmembrane helix</keyword>
<evidence type="ECO:0000256" key="1">
    <source>
        <dbReference type="ARBA" id="ARBA00004434"/>
    </source>
</evidence>
<evidence type="ECO:0000256" key="2">
    <source>
        <dbReference type="ARBA" id="ARBA00007856"/>
    </source>
</evidence>
<accession>A0AAN6UA99</accession>
<keyword evidence="10 12" id="KW-0472">Membrane</keyword>
<evidence type="ECO:0000256" key="4">
    <source>
        <dbReference type="ARBA" id="ARBA00022660"/>
    </source>
</evidence>
<dbReference type="EMBL" id="MU853223">
    <property type="protein sequence ID" value="KAK4129345.1"/>
    <property type="molecule type" value="Genomic_DNA"/>
</dbReference>
<dbReference type="Proteomes" id="UP001302602">
    <property type="component" value="Unassembled WGS sequence"/>
</dbReference>
<keyword evidence="5 12" id="KW-0812">Transmembrane</keyword>
<reference evidence="13" key="1">
    <citation type="journal article" date="2023" name="Mol. Phylogenet. Evol.">
        <title>Genome-scale phylogeny and comparative genomics of the fungal order Sordariales.</title>
        <authorList>
            <person name="Hensen N."/>
            <person name="Bonometti L."/>
            <person name="Westerberg I."/>
            <person name="Brannstrom I.O."/>
            <person name="Guillou S."/>
            <person name="Cros-Aarteil S."/>
            <person name="Calhoun S."/>
            <person name="Haridas S."/>
            <person name="Kuo A."/>
            <person name="Mondo S."/>
            <person name="Pangilinan J."/>
            <person name="Riley R."/>
            <person name="LaButti K."/>
            <person name="Andreopoulos B."/>
            <person name="Lipzen A."/>
            <person name="Chen C."/>
            <person name="Yan M."/>
            <person name="Daum C."/>
            <person name="Ng V."/>
            <person name="Clum A."/>
            <person name="Steindorff A."/>
            <person name="Ohm R.A."/>
            <person name="Martin F."/>
            <person name="Silar P."/>
            <person name="Natvig D.O."/>
            <person name="Lalanne C."/>
            <person name="Gautier V."/>
            <person name="Ament-Velasquez S.L."/>
            <person name="Kruys A."/>
            <person name="Hutchinson M.I."/>
            <person name="Powell A.J."/>
            <person name="Barry K."/>
            <person name="Miller A.N."/>
            <person name="Grigoriev I.V."/>
            <person name="Debuchy R."/>
            <person name="Gladieux P."/>
            <person name="Hiltunen Thoren M."/>
            <person name="Johannesson H."/>
        </authorList>
    </citation>
    <scope>NUCLEOTIDE SEQUENCE</scope>
    <source>
        <strain evidence="13">CBS 731.68</strain>
    </source>
</reference>